<feature type="domain" description="SnoaL-like" evidence="1">
    <location>
        <begin position="18"/>
        <end position="112"/>
    </location>
</feature>
<evidence type="ECO:0000313" key="2">
    <source>
        <dbReference type="EMBL" id="WLQ67160.1"/>
    </source>
</evidence>
<evidence type="ECO:0000313" key="3">
    <source>
        <dbReference type="Proteomes" id="UP001224433"/>
    </source>
</evidence>
<organism evidence="2 3">
    <name type="scientific">Streptomyces glycanivorans</name>
    <dbReference type="NCBI Taxonomy" id="3033808"/>
    <lineage>
        <taxon>Bacteria</taxon>
        <taxon>Bacillati</taxon>
        <taxon>Actinomycetota</taxon>
        <taxon>Actinomycetes</taxon>
        <taxon>Kitasatosporales</taxon>
        <taxon>Streptomycetaceae</taxon>
        <taxon>Streptomyces</taxon>
    </lineage>
</organism>
<name>A0ABY9JHE2_9ACTN</name>
<accession>A0ABY9JHE2</accession>
<dbReference type="Pfam" id="PF12680">
    <property type="entry name" value="SnoaL_2"/>
    <property type="match status" value="1"/>
</dbReference>
<reference evidence="2 3" key="1">
    <citation type="submission" date="2023-03" db="EMBL/GenBank/DDBJ databases">
        <title>Isolation and description of six Streptomyces strains from soil environments, able to metabolize different microbial glucans.</title>
        <authorList>
            <person name="Widen T."/>
            <person name="Larsbrink J."/>
        </authorList>
    </citation>
    <scope>NUCLEOTIDE SEQUENCE [LARGE SCALE GENOMIC DNA]</scope>
    <source>
        <strain evidence="2 3">Alt3</strain>
    </source>
</reference>
<proteinExistence type="predicted"/>
<dbReference type="Proteomes" id="UP001224433">
    <property type="component" value="Chromosome"/>
</dbReference>
<dbReference type="Gene3D" id="3.10.450.50">
    <property type="match status" value="1"/>
</dbReference>
<dbReference type="InterPro" id="IPR032710">
    <property type="entry name" value="NTF2-like_dom_sf"/>
</dbReference>
<dbReference type="InterPro" id="IPR037401">
    <property type="entry name" value="SnoaL-like"/>
</dbReference>
<sequence length="124" mass="13849">MIRMDLDFARRFAALWQDDWNSHDLDRILAHYDEDVTFSSPMIARLTDDPAGTVHGKAALRAYWAAGLERIPDLEFEVMDVRAGVDALVIDYRNQIGGRVYEVLTFRDGLVVAGFGAYGGTPAV</sequence>
<evidence type="ECO:0000259" key="1">
    <source>
        <dbReference type="Pfam" id="PF12680"/>
    </source>
</evidence>
<keyword evidence="3" id="KW-1185">Reference proteome</keyword>
<protein>
    <submittedName>
        <fullName evidence="2">Nuclear transport factor 2 family protein</fullName>
    </submittedName>
</protein>
<dbReference type="EMBL" id="CP120983">
    <property type="protein sequence ID" value="WLQ67160.1"/>
    <property type="molecule type" value="Genomic_DNA"/>
</dbReference>
<dbReference type="SUPFAM" id="SSF54427">
    <property type="entry name" value="NTF2-like"/>
    <property type="match status" value="1"/>
</dbReference>
<gene>
    <name evidence="2" type="ORF">P8A20_27870</name>
</gene>